<dbReference type="AlphaFoldDB" id="A0A8S9K7D7"/>
<proteinExistence type="predicted"/>
<dbReference type="EMBL" id="QGKY02000190">
    <property type="protein sequence ID" value="KAF2590031.1"/>
    <property type="molecule type" value="Genomic_DNA"/>
</dbReference>
<reference evidence="2" key="1">
    <citation type="submission" date="2019-12" db="EMBL/GenBank/DDBJ databases">
        <title>Genome sequencing and annotation of Brassica cretica.</title>
        <authorList>
            <person name="Studholme D.J."/>
            <person name="Sarris P.F."/>
        </authorList>
    </citation>
    <scope>NUCLEOTIDE SEQUENCE</scope>
    <source>
        <strain evidence="2">PFS-102/07</strain>
        <tissue evidence="2">Leaf</tissue>
    </source>
</reference>
<evidence type="ECO:0000313" key="2">
    <source>
        <dbReference type="EMBL" id="KAF2590031.1"/>
    </source>
</evidence>
<sequence>MDGDPHTDTKKLSGNAKANEKVQKKRVKGDPMMTLIPRLCDEKSIEYEVKCKGTSKPFSKVRAIFTHELKEKGEAAAEILRWNTHNFLGAPAPLRVFGCYIPKVDVWVFCEHIGLDLYYLLSRLDPNESLGIKIDQHREQYHDSGLFYLSDPSSRLALN</sequence>
<name>A0A8S9K7D7_BRACR</name>
<feature type="region of interest" description="Disordered" evidence="1">
    <location>
        <begin position="1"/>
        <end position="27"/>
    </location>
</feature>
<feature type="compositionally biased region" description="Basic and acidic residues" evidence="1">
    <location>
        <begin position="1"/>
        <end position="11"/>
    </location>
</feature>
<organism evidence="2">
    <name type="scientific">Brassica cretica</name>
    <name type="common">Mustard</name>
    <dbReference type="NCBI Taxonomy" id="69181"/>
    <lineage>
        <taxon>Eukaryota</taxon>
        <taxon>Viridiplantae</taxon>
        <taxon>Streptophyta</taxon>
        <taxon>Embryophyta</taxon>
        <taxon>Tracheophyta</taxon>
        <taxon>Spermatophyta</taxon>
        <taxon>Magnoliopsida</taxon>
        <taxon>eudicotyledons</taxon>
        <taxon>Gunneridae</taxon>
        <taxon>Pentapetalae</taxon>
        <taxon>rosids</taxon>
        <taxon>malvids</taxon>
        <taxon>Brassicales</taxon>
        <taxon>Brassicaceae</taxon>
        <taxon>Brassiceae</taxon>
        <taxon>Brassica</taxon>
    </lineage>
</organism>
<comment type="caution">
    <text evidence="2">The sequence shown here is derived from an EMBL/GenBank/DDBJ whole genome shotgun (WGS) entry which is preliminary data.</text>
</comment>
<evidence type="ECO:0000256" key="1">
    <source>
        <dbReference type="SAM" id="MobiDB-lite"/>
    </source>
</evidence>
<gene>
    <name evidence="2" type="ORF">F2Q70_00039350</name>
</gene>
<accession>A0A8S9K7D7</accession>
<protein>
    <submittedName>
        <fullName evidence="2">Uncharacterized protein</fullName>
    </submittedName>
</protein>